<dbReference type="GO" id="GO:0004674">
    <property type="term" value="F:protein serine/threonine kinase activity"/>
    <property type="evidence" value="ECO:0007669"/>
    <property type="project" value="TreeGrafter"/>
</dbReference>
<sequence>MYREHVSPWCYSHYHLPTQALTATQSDSQIFKKFRQLCGRTGLLPASHMILGSLIKTRDHPIASGAFGDVWEGIYAGNRVAIKSLRVYRDDDVRKARKLFCKEVVMWRKISHPNIVPLLGVSEAPAPISMVSEWMPNGDVRSYVEKNPEVSRLQLLLDISRGLSFLHSHEIVHGDLKGANILVDKSGRARINDFGLTIIASLNCTETSASSGGTYRWMAPELLGLEQNPNKRCLPTPQSDAFALGMVAIEVFTGQVPFPELTRPFAVTKKLVDGERPPRPPKASKLGLSNELWAAVQSLWAQEPGDRPPLDTFVDLLERVNPDMGLLEELKEFDANSDEHIAKLDYMLQYGDNALFGMREDESLVLIELFDRVGLHSTPSPPCSDMPRF</sequence>
<feature type="domain" description="Protein kinase" evidence="1">
    <location>
        <begin position="56"/>
        <end position="324"/>
    </location>
</feature>
<evidence type="ECO:0000259" key="1">
    <source>
        <dbReference type="PROSITE" id="PS50011"/>
    </source>
</evidence>
<keyword evidence="2" id="KW-0808">Transferase</keyword>
<dbReference type="InterPro" id="IPR000719">
    <property type="entry name" value="Prot_kinase_dom"/>
</dbReference>
<organism evidence="2 3">
    <name type="scientific">Thelephora terrestris</name>
    <dbReference type="NCBI Taxonomy" id="56493"/>
    <lineage>
        <taxon>Eukaryota</taxon>
        <taxon>Fungi</taxon>
        <taxon>Dikarya</taxon>
        <taxon>Basidiomycota</taxon>
        <taxon>Agaricomycotina</taxon>
        <taxon>Agaricomycetes</taxon>
        <taxon>Thelephorales</taxon>
        <taxon>Thelephoraceae</taxon>
        <taxon>Thelephora</taxon>
    </lineage>
</organism>
<dbReference type="PANTHER" id="PTHR44329">
    <property type="entry name" value="SERINE/THREONINE-PROTEIN KINASE TNNI3K-RELATED"/>
    <property type="match status" value="1"/>
</dbReference>
<dbReference type="SMART" id="SM00220">
    <property type="entry name" value="S_TKc"/>
    <property type="match status" value="1"/>
</dbReference>
<dbReference type="AlphaFoldDB" id="A0A9P6LAD9"/>
<dbReference type="InterPro" id="IPR051681">
    <property type="entry name" value="Ser/Thr_Kinases-Pseudokinases"/>
</dbReference>
<dbReference type="PROSITE" id="PS50011">
    <property type="entry name" value="PROTEIN_KINASE_DOM"/>
    <property type="match status" value="1"/>
</dbReference>
<accession>A0A9P6LAD9</accession>
<reference evidence="2" key="1">
    <citation type="journal article" date="2020" name="Nat. Commun.">
        <title>Large-scale genome sequencing of mycorrhizal fungi provides insights into the early evolution of symbiotic traits.</title>
        <authorList>
            <person name="Miyauchi S."/>
            <person name="Kiss E."/>
            <person name="Kuo A."/>
            <person name="Drula E."/>
            <person name="Kohler A."/>
            <person name="Sanchez-Garcia M."/>
            <person name="Morin E."/>
            <person name="Andreopoulos B."/>
            <person name="Barry K.W."/>
            <person name="Bonito G."/>
            <person name="Buee M."/>
            <person name="Carver A."/>
            <person name="Chen C."/>
            <person name="Cichocki N."/>
            <person name="Clum A."/>
            <person name="Culley D."/>
            <person name="Crous P.W."/>
            <person name="Fauchery L."/>
            <person name="Girlanda M."/>
            <person name="Hayes R.D."/>
            <person name="Keri Z."/>
            <person name="LaButti K."/>
            <person name="Lipzen A."/>
            <person name="Lombard V."/>
            <person name="Magnuson J."/>
            <person name="Maillard F."/>
            <person name="Murat C."/>
            <person name="Nolan M."/>
            <person name="Ohm R.A."/>
            <person name="Pangilinan J."/>
            <person name="Pereira M.F."/>
            <person name="Perotto S."/>
            <person name="Peter M."/>
            <person name="Pfister S."/>
            <person name="Riley R."/>
            <person name="Sitrit Y."/>
            <person name="Stielow J.B."/>
            <person name="Szollosi G."/>
            <person name="Zifcakova L."/>
            <person name="Stursova M."/>
            <person name="Spatafora J.W."/>
            <person name="Tedersoo L."/>
            <person name="Vaario L.M."/>
            <person name="Yamada A."/>
            <person name="Yan M."/>
            <person name="Wang P."/>
            <person name="Xu J."/>
            <person name="Bruns T."/>
            <person name="Baldrian P."/>
            <person name="Vilgalys R."/>
            <person name="Dunand C."/>
            <person name="Henrissat B."/>
            <person name="Grigoriev I.V."/>
            <person name="Hibbett D."/>
            <person name="Nagy L.G."/>
            <person name="Martin F.M."/>
        </authorList>
    </citation>
    <scope>NUCLEOTIDE SEQUENCE</scope>
    <source>
        <strain evidence="2">UH-Tt-Lm1</strain>
    </source>
</reference>
<keyword evidence="2" id="KW-0418">Kinase</keyword>
<gene>
    <name evidence="2" type="ORF">BJ322DRAFT_1000831</name>
</gene>
<dbReference type="GO" id="GO:0005524">
    <property type="term" value="F:ATP binding"/>
    <property type="evidence" value="ECO:0007669"/>
    <property type="project" value="InterPro"/>
</dbReference>
<name>A0A9P6LAD9_9AGAM</name>
<reference evidence="2" key="2">
    <citation type="submission" date="2020-11" db="EMBL/GenBank/DDBJ databases">
        <authorList>
            <consortium name="DOE Joint Genome Institute"/>
            <person name="Kuo A."/>
            <person name="Miyauchi S."/>
            <person name="Kiss E."/>
            <person name="Drula E."/>
            <person name="Kohler A."/>
            <person name="Sanchez-Garcia M."/>
            <person name="Andreopoulos B."/>
            <person name="Barry K.W."/>
            <person name="Bonito G."/>
            <person name="Buee M."/>
            <person name="Carver A."/>
            <person name="Chen C."/>
            <person name="Cichocki N."/>
            <person name="Clum A."/>
            <person name="Culley D."/>
            <person name="Crous P.W."/>
            <person name="Fauchery L."/>
            <person name="Girlanda M."/>
            <person name="Hayes R."/>
            <person name="Keri Z."/>
            <person name="Labutti K."/>
            <person name="Lipzen A."/>
            <person name="Lombard V."/>
            <person name="Magnuson J."/>
            <person name="Maillard F."/>
            <person name="Morin E."/>
            <person name="Murat C."/>
            <person name="Nolan M."/>
            <person name="Ohm R."/>
            <person name="Pangilinan J."/>
            <person name="Pereira M."/>
            <person name="Perotto S."/>
            <person name="Peter M."/>
            <person name="Riley R."/>
            <person name="Sitrit Y."/>
            <person name="Stielow B."/>
            <person name="Szollosi G."/>
            <person name="Zifcakova L."/>
            <person name="Stursova M."/>
            <person name="Spatafora J.W."/>
            <person name="Tedersoo L."/>
            <person name="Vaario L.-M."/>
            <person name="Yamada A."/>
            <person name="Yan M."/>
            <person name="Wang P."/>
            <person name="Xu J."/>
            <person name="Bruns T."/>
            <person name="Baldrian P."/>
            <person name="Vilgalys R."/>
            <person name="Henrissat B."/>
            <person name="Grigoriev I.V."/>
            <person name="Hibbett D."/>
            <person name="Nagy L.G."/>
            <person name="Martin F.M."/>
        </authorList>
    </citation>
    <scope>NUCLEOTIDE SEQUENCE</scope>
    <source>
        <strain evidence="2">UH-Tt-Lm1</strain>
    </source>
</reference>
<dbReference type="PROSITE" id="PS00108">
    <property type="entry name" value="PROTEIN_KINASE_ST"/>
    <property type="match status" value="1"/>
</dbReference>
<dbReference type="InterPro" id="IPR008271">
    <property type="entry name" value="Ser/Thr_kinase_AS"/>
</dbReference>
<dbReference type="InterPro" id="IPR001245">
    <property type="entry name" value="Ser-Thr/Tyr_kinase_cat_dom"/>
</dbReference>
<evidence type="ECO:0000313" key="3">
    <source>
        <dbReference type="Proteomes" id="UP000736335"/>
    </source>
</evidence>
<dbReference type="InterPro" id="IPR011009">
    <property type="entry name" value="Kinase-like_dom_sf"/>
</dbReference>
<comment type="caution">
    <text evidence="2">The sequence shown here is derived from an EMBL/GenBank/DDBJ whole genome shotgun (WGS) entry which is preliminary data.</text>
</comment>
<evidence type="ECO:0000313" key="2">
    <source>
        <dbReference type="EMBL" id="KAF9789359.1"/>
    </source>
</evidence>
<dbReference type="EMBL" id="WIUZ02000003">
    <property type="protein sequence ID" value="KAF9789359.1"/>
    <property type="molecule type" value="Genomic_DNA"/>
</dbReference>
<dbReference type="SUPFAM" id="SSF56112">
    <property type="entry name" value="Protein kinase-like (PK-like)"/>
    <property type="match status" value="1"/>
</dbReference>
<dbReference type="OrthoDB" id="4062651at2759"/>
<dbReference type="Proteomes" id="UP000736335">
    <property type="component" value="Unassembled WGS sequence"/>
</dbReference>
<protein>
    <submittedName>
        <fullName evidence="2">Kinase-like domain-containing protein</fullName>
    </submittedName>
</protein>
<dbReference type="Pfam" id="PF07714">
    <property type="entry name" value="PK_Tyr_Ser-Thr"/>
    <property type="match status" value="1"/>
</dbReference>
<keyword evidence="3" id="KW-1185">Reference proteome</keyword>
<dbReference type="Gene3D" id="1.10.510.10">
    <property type="entry name" value="Transferase(Phosphotransferase) domain 1"/>
    <property type="match status" value="1"/>
</dbReference>
<proteinExistence type="predicted"/>